<feature type="chain" id="PRO_5037299532" evidence="1">
    <location>
        <begin position="28"/>
        <end position="381"/>
    </location>
</feature>
<dbReference type="Proteomes" id="UP000664034">
    <property type="component" value="Unassembled WGS sequence"/>
</dbReference>
<protein>
    <submittedName>
        <fullName evidence="2">Galactose oxidase</fullName>
    </submittedName>
</protein>
<evidence type="ECO:0000313" key="3">
    <source>
        <dbReference type="Proteomes" id="UP000664034"/>
    </source>
</evidence>
<feature type="signal peptide" evidence="1">
    <location>
        <begin position="1"/>
        <end position="27"/>
    </location>
</feature>
<evidence type="ECO:0000256" key="1">
    <source>
        <dbReference type="SAM" id="SignalP"/>
    </source>
</evidence>
<organism evidence="2 3">
    <name type="scientific">Fibrella rubiginis</name>
    <dbReference type="NCBI Taxonomy" id="2817060"/>
    <lineage>
        <taxon>Bacteria</taxon>
        <taxon>Pseudomonadati</taxon>
        <taxon>Bacteroidota</taxon>
        <taxon>Cytophagia</taxon>
        <taxon>Cytophagales</taxon>
        <taxon>Spirosomataceae</taxon>
        <taxon>Fibrella</taxon>
    </lineage>
</organism>
<dbReference type="RefSeq" id="WP_207363940.1">
    <property type="nucleotide sequence ID" value="NZ_JAFMYV010000003.1"/>
</dbReference>
<dbReference type="AlphaFoldDB" id="A0A939GFN5"/>
<dbReference type="InterPro" id="IPR056734">
    <property type="entry name" value="NANM"/>
</dbReference>
<comment type="caution">
    <text evidence="2">The sequence shown here is derived from an EMBL/GenBank/DDBJ whole genome shotgun (WGS) entry which is preliminary data.</text>
</comment>
<dbReference type="Pfam" id="PF24996">
    <property type="entry name" value="NANM"/>
    <property type="match status" value="2"/>
</dbReference>
<name>A0A939GFN5_9BACT</name>
<dbReference type="Gene3D" id="2.120.10.80">
    <property type="entry name" value="Kelch-type beta propeller"/>
    <property type="match status" value="1"/>
</dbReference>
<keyword evidence="3" id="KW-1185">Reference proteome</keyword>
<dbReference type="PANTHER" id="PTHR45632">
    <property type="entry name" value="LD33804P"/>
    <property type="match status" value="1"/>
</dbReference>
<evidence type="ECO:0000313" key="2">
    <source>
        <dbReference type="EMBL" id="MBO0936374.1"/>
    </source>
</evidence>
<gene>
    <name evidence="2" type="ORF">J2I47_07420</name>
</gene>
<dbReference type="EMBL" id="JAFMYV010000003">
    <property type="protein sequence ID" value="MBO0936374.1"/>
    <property type="molecule type" value="Genomic_DNA"/>
</dbReference>
<dbReference type="SUPFAM" id="SSF117281">
    <property type="entry name" value="Kelch motif"/>
    <property type="match status" value="1"/>
</dbReference>
<keyword evidence="1" id="KW-0732">Signal</keyword>
<reference evidence="2" key="1">
    <citation type="submission" date="2021-03" db="EMBL/GenBank/DDBJ databases">
        <title>Fibrella sp. HMF5335 genome sequencing and assembly.</title>
        <authorList>
            <person name="Kang H."/>
            <person name="Kim H."/>
            <person name="Bae S."/>
            <person name="Joh K."/>
        </authorList>
    </citation>
    <scope>NUCLEOTIDE SEQUENCE</scope>
    <source>
        <strain evidence="2">HMF5335</strain>
    </source>
</reference>
<accession>A0A939GFN5</accession>
<sequence length="381" mass="40727">MRLNRSLRRNRLVCKLCLLLWAGQAVAVAQTRLRSTDLPPLPMQQDKPNPGVAGAFAGISHGVLLVAGGANFPNGYPWQGGTKVWHSTVYALVKQGRSYDWQTVQPLSRPVGYGASAVWQNQVICVGGNDASRRYADVFTLIWDGAAGRLRTDSLPALPVAVANGAATVAGDTLYVVGGESDRGTERSLYALSLLHPASGWLKHADLPGPARAFTALVAAGGQLYVLGGRQTAAGRTTVYADAHAYQIRDGLWKQLPDLPTPLSAHGAVATPDGAVWVLGGDTGERLAQIEQLNNQIAQQPTGSIRDSLTVRRNALQRDHPGFSRAVWAYRPQARRWLKRGELPFAVPVTTPLVAAPGGFMLPSGEVSPGVRTPACRRVAF</sequence>
<proteinExistence type="predicted"/>
<dbReference type="InterPro" id="IPR015915">
    <property type="entry name" value="Kelch-typ_b-propeller"/>
</dbReference>